<dbReference type="PROSITE" id="PS51318">
    <property type="entry name" value="TAT"/>
    <property type="match status" value="1"/>
</dbReference>
<proteinExistence type="inferred from homology"/>
<comment type="caution">
    <text evidence="4">The sequence shown here is derived from an EMBL/GenBank/DDBJ whole genome shotgun (WGS) entry which is preliminary data.</text>
</comment>
<evidence type="ECO:0000313" key="5">
    <source>
        <dbReference type="Proteomes" id="UP001597419"/>
    </source>
</evidence>
<evidence type="ECO:0000259" key="3">
    <source>
        <dbReference type="PROSITE" id="PS50983"/>
    </source>
</evidence>
<dbReference type="Gene3D" id="3.40.50.1980">
    <property type="entry name" value="Nitrogenase molybdenum iron protein domain"/>
    <property type="match status" value="2"/>
</dbReference>
<sequence>MSRRRYLLTALAALVLVTGCGARVRPEAAAPAAGYPVTVKNCGQNVTYTKAPSRIVAYDSGILETLFALGLRDRIAGYVMPHGQNKDIDGSPWRADFERANRLGVDTISKEVVLQAGADFVYAGWNYGFGEDAGLTPQHLTELGVPSYVLSESCRNGIGDRARGTMPALEALYTDLRNLGKIFGVSDRAERLVAEYQGAVRDAEASVRKDRPRPKVFLYDSGTDKPFTGGRFAASHEVITRGGGDDIMGDLQDSWTTVTWEAVVRANPDVIVINDYDPPTAAQKQAFLESYPPLAQVPAIKNKRFLALPYAALVEGPRNPAAIRTVADYLNRIGG</sequence>
<keyword evidence="2" id="KW-0732">Signal</keyword>
<dbReference type="PANTHER" id="PTHR30535:SF7">
    <property type="entry name" value="IRON(III) DICITRATE-BINDING PROTEIN"/>
    <property type="match status" value="1"/>
</dbReference>
<dbReference type="PANTHER" id="PTHR30535">
    <property type="entry name" value="VITAMIN B12-BINDING PROTEIN"/>
    <property type="match status" value="1"/>
</dbReference>
<protein>
    <submittedName>
        <fullName evidence="4">ABC transporter substrate-binding protein</fullName>
    </submittedName>
</protein>
<dbReference type="SUPFAM" id="SSF53807">
    <property type="entry name" value="Helical backbone' metal receptor"/>
    <property type="match status" value="1"/>
</dbReference>
<dbReference type="InterPro" id="IPR006311">
    <property type="entry name" value="TAT_signal"/>
</dbReference>
<evidence type="ECO:0000256" key="2">
    <source>
        <dbReference type="SAM" id="SignalP"/>
    </source>
</evidence>
<evidence type="ECO:0000313" key="4">
    <source>
        <dbReference type="EMBL" id="MFD2459743.1"/>
    </source>
</evidence>
<name>A0ABW5GFI3_9PSEU</name>
<gene>
    <name evidence="4" type="ORF">ACFSYJ_14100</name>
</gene>
<organism evidence="4 5">
    <name type="scientific">Amycolatopsis samaneae</name>
    <dbReference type="NCBI Taxonomy" id="664691"/>
    <lineage>
        <taxon>Bacteria</taxon>
        <taxon>Bacillati</taxon>
        <taxon>Actinomycetota</taxon>
        <taxon>Actinomycetes</taxon>
        <taxon>Pseudonocardiales</taxon>
        <taxon>Pseudonocardiaceae</taxon>
        <taxon>Amycolatopsis</taxon>
    </lineage>
</organism>
<dbReference type="InterPro" id="IPR050902">
    <property type="entry name" value="ABC_Transporter_SBP"/>
</dbReference>
<dbReference type="PROSITE" id="PS51257">
    <property type="entry name" value="PROKAR_LIPOPROTEIN"/>
    <property type="match status" value="1"/>
</dbReference>
<reference evidence="5" key="1">
    <citation type="journal article" date="2019" name="Int. J. Syst. Evol. Microbiol.">
        <title>The Global Catalogue of Microorganisms (GCM) 10K type strain sequencing project: providing services to taxonomists for standard genome sequencing and annotation.</title>
        <authorList>
            <consortium name="The Broad Institute Genomics Platform"/>
            <consortium name="The Broad Institute Genome Sequencing Center for Infectious Disease"/>
            <person name="Wu L."/>
            <person name="Ma J."/>
        </authorList>
    </citation>
    <scope>NUCLEOTIDE SEQUENCE [LARGE SCALE GENOMIC DNA]</scope>
    <source>
        <strain evidence="5">CGMCC 4.7643</strain>
    </source>
</reference>
<comment type="similarity">
    <text evidence="1">Belongs to the bacterial solute-binding protein 8 family.</text>
</comment>
<feature type="domain" description="Fe/B12 periplasmic-binding" evidence="3">
    <location>
        <begin position="54"/>
        <end position="335"/>
    </location>
</feature>
<dbReference type="PROSITE" id="PS50983">
    <property type="entry name" value="FE_B12_PBP"/>
    <property type="match status" value="1"/>
</dbReference>
<dbReference type="Proteomes" id="UP001597419">
    <property type="component" value="Unassembled WGS sequence"/>
</dbReference>
<feature type="signal peptide" evidence="2">
    <location>
        <begin position="1"/>
        <end position="22"/>
    </location>
</feature>
<feature type="chain" id="PRO_5045772842" evidence="2">
    <location>
        <begin position="23"/>
        <end position="335"/>
    </location>
</feature>
<evidence type="ECO:0000256" key="1">
    <source>
        <dbReference type="ARBA" id="ARBA00008814"/>
    </source>
</evidence>
<accession>A0ABW5GFI3</accession>
<dbReference type="Pfam" id="PF01497">
    <property type="entry name" value="Peripla_BP_2"/>
    <property type="match status" value="1"/>
</dbReference>
<dbReference type="RefSeq" id="WP_345403256.1">
    <property type="nucleotide sequence ID" value="NZ_BAABHG010000014.1"/>
</dbReference>
<dbReference type="CDD" id="cd01148">
    <property type="entry name" value="TroA_a"/>
    <property type="match status" value="1"/>
</dbReference>
<dbReference type="EMBL" id="JBHUKU010000007">
    <property type="protein sequence ID" value="MFD2459743.1"/>
    <property type="molecule type" value="Genomic_DNA"/>
</dbReference>
<dbReference type="InterPro" id="IPR002491">
    <property type="entry name" value="ABC_transptr_periplasmic_BD"/>
</dbReference>
<keyword evidence="5" id="KW-1185">Reference proteome</keyword>